<accession>A0A833S834</accession>
<evidence type="ECO:0000313" key="1">
    <source>
        <dbReference type="EMBL" id="KAF3426395.1"/>
    </source>
</evidence>
<dbReference type="EMBL" id="WNWW01000321">
    <property type="protein sequence ID" value="KAF3426395.1"/>
    <property type="molecule type" value="Genomic_DNA"/>
</dbReference>
<name>A0A833S834_9HYME</name>
<protein>
    <submittedName>
        <fullName evidence="1">Uncharacterized protein</fullName>
    </submittedName>
</protein>
<dbReference type="AlphaFoldDB" id="A0A833S834"/>
<keyword evidence="2" id="KW-1185">Reference proteome</keyword>
<dbReference type="Proteomes" id="UP000655588">
    <property type="component" value="Unassembled WGS sequence"/>
</dbReference>
<gene>
    <name evidence="1" type="ORF">E2986_14113</name>
</gene>
<organism evidence="1 2">
    <name type="scientific">Frieseomelitta varia</name>
    <dbReference type="NCBI Taxonomy" id="561572"/>
    <lineage>
        <taxon>Eukaryota</taxon>
        <taxon>Metazoa</taxon>
        <taxon>Ecdysozoa</taxon>
        <taxon>Arthropoda</taxon>
        <taxon>Hexapoda</taxon>
        <taxon>Insecta</taxon>
        <taxon>Pterygota</taxon>
        <taxon>Neoptera</taxon>
        <taxon>Endopterygota</taxon>
        <taxon>Hymenoptera</taxon>
        <taxon>Apocrita</taxon>
        <taxon>Aculeata</taxon>
        <taxon>Apoidea</taxon>
        <taxon>Anthophila</taxon>
        <taxon>Apidae</taxon>
        <taxon>Frieseomelitta</taxon>
    </lineage>
</organism>
<reference evidence="1" key="1">
    <citation type="submission" date="2019-11" db="EMBL/GenBank/DDBJ databases">
        <title>The nuclear and mitochondrial genomes of Frieseomelitta varia - a highly eusocial stingless bee (Meliponini) with a permanently sterile worker caste.</title>
        <authorList>
            <person name="Freitas F.C.P."/>
            <person name="Lourenco A.P."/>
            <person name="Nunes F.M.F."/>
            <person name="Paschoal A.R."/>
            <person name="Abreu F.C.P."/>
            <person name="Barbin F.O."/>
            <person name="Bataglia L."/>
            <person name="Cardoso-Junior C.A.M."/>
            <person name="Cervoni M.S."/>
            <person name="Silva S.R."/>
            <person name="Dalarmi F."/>
            <person name="Del Lama M.A."/>
            <person name="Depintor T.S."/>
            <person name="Ferreira K.M."/>
            <person name="Goria P.S."/>
            <person name="Jaskot M.C."/>
            <person name="Lago D.C."/>
            <person name="Luna-Lucena D."/>
            <person name="Moda L.M."/>
            <person name="Nascimento L."/>
            <person name="Pedrino M."/>
            <person name="Rabico F.O."/>
            <person name="Sanches F.C."/>
            <person name="Santos D.E."/>
            <person name="Santos C.G."/>
            <person name="Vieira J."/>
            <person name="Lopes T.F."/>
            <person name="Barchuk A.R."/>
            <person name="Hartfelder K."/>
            <person name="Simoes Z.L.P."/>
            <person name="Bitondi M.M.G."/>
            <person name="Pinheiro D.G."/>
        </authorList>
    </citation>
    <scope>NUCLEOTIDE SEQUENCE</scope>
    <source>
        <strain evidence="1">USP_RPSP 00005682</strain>
        <tissue evidence="1">Whole individual</tissue>
    </source>
</reference>
<proteinExistence type="predicted"/>
<comment type="caution">
    <text evidence="1">The sequence shown here is derived from an EMBL/GenBank/DDBJ whole genome shotgun (WGS) entry which is preliminary data.</text>
</comment>
<sequence>MADVTKCHGTAYQHAMGGSLQTIYELRSRRHLVTAPRT</sequence>
<evidence type="ECO:0000313" key="2">
    <source>
        <dbReference type="Proteomes" id="UP000655588"/>
    </source>
</evidence>